<dbReference type="STRING" id="1108050.A0A0B7F4E2"/>
<accession>A0A0B7F4E2</accession>
<dbReference type="InterPro" id="IPR001138">
    <property type="entry name" value="Zn2Cys6_DnaBD"/>
</dbReference>
<dbReference type="Pfam" id="PF11951">
    <property type="entry name" value="Fungal_trans_2"/>
    <property type="match status" value="1"/>
</dbReference>
<reference evidence="5 6" key="1">
    <citation type="submission" date="2014-11" db="EMBL/GenBank/DDBJ databases">
        <authorList>
            <person name="Wibberg Daniel"/>
        </authorList>
    </citation>
    <scope>NUCLEOTIDE SEQUENCE [LARGE SCALE GENOMIC DNA]</scope>
    <source>
        <strain evidence="5">Rhizoctonia solani AG1-IB 7/3/14</strain>
    </source>
</reference>
<feature type="compositionally biased region" description="Basic and acidic residues" evidence="3">
    <location>
        <begin position="72"/>
        <end position="81"/>
    </location>
</feature>
<dbReference type="GO" id="GO:0008270">
    <property type="term" value="F:zinc ion binding"/>
    <property type="evidence" value="ECO:0007669"/>
    <property type="project" value="InterPro"/>
</dbReference>
<dbReference type="PANTHER" id="PTHR37534">
    <property type="entry name" value="TRANSCRIPTIONAL ACTIVATOR PROTEIN UGA3"/>
    <property type="match status" value="1"/>
</dbReference>
<evidence type="ECO:0000256" key="1">
    <source>
        <dbReference type="ARBA" id="ARBA00004123"/>
    </source>
</evidence>
<keyword evidence="2" id="KW-0539">Nucleus</keyword>
<protein>
    <recommendedName>
        <fullName evidence="4">Zn(2)-C6 fungal-type domain-containing protein</fullName>
    </recommendedName>
</protein>
<dbReference type="PROSITE" id="PS50048">
    <property type="entry name" value="ZN2_CY6_FUNGAL_2"/>
    <property type="match status" value="1"/>
</dbReference>
<evidence type="ECO:0000256" key="3">
    <source>
        <dbReference type="SAM" id="MobiDB-lite"/>
    </source>
</evidence>
<dbReference type="SMART" id="SM00066">
    <property type="entry name" value="GAL4"/>
    <property type="match status" value="1"/>
</dbReference>
<dbReference type="EMBL" id="LN679110">
    <property type="protein sequence ID" value="CEL52941.1"/>
    <property type="molecule type" value="Genomic_DNA"/>
</dbReference>
<evidence type="ECO:0000256" key="2">
    <source>
        <dbReference type="ARBA" id="ARBA00023242"/>
    </source>
</evidence>
<evidence type="ECO:0000313" key="5">
    <source>
        <dbReference type="EMBL" id="CEL52941.1"/>
    </source>
</evidence>
<dbReference type="InterPro" id="IPR036864">
    <property type="entry name" value="Zn2-C6_fun-type_DNA-bd_sf"/>
</dbReference>
<dbReference type="GO" id="GO:0000981">
    <property type="term" value="F:DNA-binding transcription factor activity, RNA polymerase II-specific"/>
    <property type="evidence" value="ECO:0007669"/>
    <property type="project" value="InterPro"/>
</dbReference>
<evidence type="ECO:0000259" key="4">
    <source>
        <dbReference type="PROSITE" id="PS50048"/>
    </source>
</evidence>
<dbReference type="PANTHER" id="PTHR37534:SF46">
    <property type="entry name" value="ZN(II)2CYS6 TRANSCRIPTION FACTOR (EUROFUNG)"/>
    <property type="match status" value="1"/>
</dbReference>
<dbReference type="OrthoDB" id="3148729at2759"/>
<comment type="subcellular location">
    <subcellularLocation>
        <location evidence="1">Nucleus</location>
    </subcellularLocation>
</comment>
<name>A0A0B7F4E2_THACB</name>
<feature type="region of interest" description="Disordered" evidence="3">
    <location>
        <begin position="49"/>
        <end position="85"/>
    </location>
</feature>
<dbReference type="InterPro" id="IPR021858">
    <property type="entry name" value="Fun_TF"/>
</dbReference>
<dbReference type="Proteomes" id="UP000059188">
    <property type="component" value="Unassembled WGS sequence"/>
</dbReference>
<proteinExistence type="predicted"/>
<feature type="compositionally biased region" description="Basic residues" evidence="3">
    <location>
        <begin position="51"/>
        <end position="60"/>
    </location>
</feature>
<dbReference type="PROSITE" id="PS00463">
    <property type="entry name" value="ZN2_CY6_FUNGAL_1"/>
    <property type="match status" value="1"/>
</dbReference>
<dbReference type="SUPFAM" id="SSF57701">
    <property type="entry name" value="Zn2/Cys6 DNA-binding domain"/>
    <property type="match status" value="1"/>
</dbReference>
<dbReference type="AlphaFoldDB" id="A0A0B7F4E2"/>
<sequence>MSASRRSTTGCTPCKTRRKKCDEAKPECSRCLGAGTPCVYEYVEHVGPGNKRIKRTKPARRSASELASRSSRSTEARHLDDDNATPLLFPPTPEEPVIFSHSMPPAMWDLAPAPLAPVETAVYPYMPQPPISPTPSQPFSDLSLTTLSSASDHAWVASGVPYACPMITIAPGSISQAWIDEESDIDDESDPEGVGTILCVSPTLDKNTKDNSLAFVLECYSRWAIARVYEPLKVVQAMRDQVIQQFSSEHARRRTIMIANVMKMFGQDLVIDGLGQSILSHLACEAQAKSNAFMRTPTLFNLATDRQNAMRALDSVLEILALQVNTQPIAACIQSLDNAAPIFRRACVEPPGEPLNLPNIMMAHGLNLRHFATIDIVRSVSTGQPTYFRYEVPFSLELCDQMYKMQDVSGLQWLYGFPDQFVMLFAWIHCLCDTPGGDSPELIAWVEKLLPQIKIAVGEFGDPLLRIGRMVVQDCWRYAVRIYLYMVLGKANALDPRVMRAQKGFMRLLRGVKPARNPDAFLMSPIIIAGVATVEERDRNTLRRRILNVRECAEPGTSGNDGMLQLEDVWMRTRMEGRPAVWSDLGIAVRRVTRR</sequence>
<keyword evidence="6" id="KW-1185">Reference proteome</keyword>
<gene>
    <name evidence="5" type="ORF">RSOLAG1IB_06009</name>
</gene>
<dbReference type="CDD" id="cd00067">
    <property type="entry name" value="GAL4"/>
    <property type="match status" value="1"/>
</dbReference>
<evidence type="ECO:0000313" key="6">
    <source>
        <dbReference type="Proteomes" id="UP000059188"/>
    </source>
</evidence>
<dbReference type="Gene3D" id="4.10.240.10">
    <property type="entry name" value="Zn(2)-C6 fungal-type DNA-binding domain"/>
    <property type="match status" value="1"/>
</dbReference>
<organism evidence="5 6">
    <name type="scientific">Thanatephorus cucumeris (strain AG1-IB / isolate 7/3/14)</name>
    <name type="common">Lettuce bottom rot fungus</name>
    <name type="synonym">Rhizoctonia solani</name>
    <dbReference type="NCBI Taxonomy" id="1108050"/>
    <lineage>
        <taxon>Eukaryota</taxon>
        <taxon>Fungi</taxon>
        <taxon>Dikarya</taxon>
        <taxon>Basidiomycota</taxon>
        <taxon>Agaricomycotina</taxon>
        <taxon>Agaricomycetes</taxon>
        <taxon>Cantharellales</taxon>
        <taxon>Ceratobasidiaceae</taxon>
        <taxon>Rhizoctonia</taxon>
        <taxon>Rhizoctonia solani AG-1</taxon>
    </lineage>
</organism>
<dbReference type="GO" id="GO:0005634">
    <property type="term" value="C:nucleus"/>
    <property type="evidence" value="ECO:0007669"/>
    <property type="project" value="UniProtKB-SubCell"/>
</dbReference>
<feature type="domain" description="Zn(2)-C6 fungal-type" evidence="4">
    <location>
        <begin position="10"/>
        <end position="40"/>
    </location>
</feature>
<dbReference type="Pfam" id="PF00172">
    <property type="entry name" value="Zn_clus"/>
    <property type="match status" value="1"/>
</dbReference>